<sequence length="181" mass="19962">MNKLLLIVDPQIDFITGTLPVENAAEAMNALATYVKTNSDTYSLKVVTLDWHPFHHSSFADEGGLWPRHCVQHSTGAAIWQPLLVALNQQEGGFTPLYKGTNIGKEEYSIMQNETSANILNKLMEKWDIEQIDICGLAGDICVLNTAKDLKEVIGNIKLNVLEAYSPSLDGGTALSEFIRN</sequence>
<dbReference type="AlphaFoldDB" id="A0A379EYT7"/>
<dbReference type="GO" id="GO:0008936">
    <property type="term" value="F:nicotinamidase activity"/>
    <property type="evidence" value="ECO:0007669"/>
    <property type="project" value="UniProtKB-EC"/>
</dbReference>
<evidence type="ECO:0000256" key="6">
    <source>
        <dbReference type="ARBA" id="ARBA00039017"/>
    </source>
</evidence>
<evidence type="ECO:0000256" key="3">
    <source>
        <dbReference type="ARBA" id="ARBA00022723"/>
    </source>
</evidence>
<dbReference type="RefSeq" id="WP_115082860.1">
    <property type="nucleotide sequence ID" value="NZ_CAUOZC010000068.1"/>
</dbReference>
<dbReference type="InterPro" id="IPR036380">
    <property type="entry name" value="Isochorismatase-like_sf"/>
</dbReference>
<dbReference type="OrthoDB" id="9791276at2"/>
<organism evidence="9 10">
    <name type="scientific">Prevotella pallens</name>
    <dbReference type="NCBI Taxonomy" id="60133"/>
    <lineage>
        <taxon>Bacteria</taxon>
        <taxon>Pseudomonadati</taxon>
        <taxon>Bacteroidota</taxon>
        <taxon>Bacteroidia</taxon>
        <taxon>Bacteroidales</taxon>
        <taxon>Prevotellaceae</taxon>
        <taxon>Prevotella</taxon>
    </lineage>
</organism>
<dbReference type="Pfam" id="PF00857">
    <property type="entry name" value="Isochorismatase"/>
    <property type="match status" value="1"/>
</dbReference>
<proteinExistence type="inferred from homology"/>
<feature type="domain" description="Isochorismatase-like" evidence="8">
    <location>
        <begin position="4"/>
        <end position="150"/>
    </location>
</feature>
<dbReference type="SUPFAM" id="SSF52499">
    <property type="entry name" value="Isochorismatase-like hydrolases"/>
    <property type="match status" value="1"/>
</dbReference>
<evidence type="ECO:0000256" key="4">
    <source>
        <dbReference type="ARBA" id="ARBA00022801"/>
    </source>
</evidence>
<accession>A0A379EYT7</accession>
<keyword evidence="2" id="KW-0662">Pyridine nucleotide biosynthesis</keyword>
<dbReference type="EC" id="3.5.1.19" evidence="6"/>
<comment type="pathway">
    <text evidence="5">Cofactor biosynthesis; nicotinate biosynthesis; nicotinate from nicotinamide: step 1/1.</text>
</comment>
<reference evidence="9 10" key="1">
    <citation type="submission" date="2018-06" db="EMBL/GenBank/DDBJ databases">
        <authorList>
            <consortium name="Pathogen Informatics"/>
            <person name="Doyle S."/>
        </authorList>
    </citation>
    <scope>NUCLEOTIDE SEQUENCE [LARGE SCALE GENOMIC DNA]</scope>
    <source>
        <strain evidence="9 10">NCTC13043</strain>
    </source>
</reference>
<dbReference type="InterPro" id="IPR000868">
    <property type="entry name" value="Isochorismatase-like_dom"/>
</dbReference>
<dbReference type="InterPro" id="IPR052347">
    <property type="entry name" value="Isochorismatase_Nicotinamidase"/>
</dbReference>
<dbReference type="PANTHER" id="PTHR11080:SF2">
    <property type="entry name" value="LD05707P"/>
    <property type="match status" value="1"/>
</dbReference>
<evidence type="ECO:0000259" key="8">
    <source>
        <dbReference type="Pfam" id="PF00857"/>
    </source>
</evidence>
<evidence type="ECO:0000313" key="9">
    <source>
        <dbReference type="EMBL" id="SUC11566.1"/>
    </source>
</evidence>
<protein>
    <recommendedName>
        <fullName evidence="6">nicotinamidase</fullName>
        <ecNumber evidence="6">3.5.1.19</ecNumber>
    </recommendedName>
    <alternativeName>
        <fullName evidence="7">Nicotinamide deamidase</fullName>
    </alternativeName>
</protein>
<evidence type="ECO:0000256" key="5">
    <source>
        <dbReference type="ARBA" id="ARBA00037900"/>
    </source>
</evidence>
<keyword evidence="3" id="KW-0479">Metal-binding</keyword>
<comment type="similarity">
    <text evidence="1">Belongs to the isochorismatase family.</text>
</comment>
<keyword evidence="4" id="KW-0378">Hydrolase</keyword>
<dbReference type="GO" id="GO:0046872">
    <property type="term" value="F:metal ion binding"/>
    <property type="evidence" value="ECO:0007669"/>
    <property type="project" value="UniProtKB-KW"/>
</dbReference>
<evidence type="ECO:0000256" key="7">
    <source>
        <dbReference type="ARBA" id="ARBA00043224"/>
    </source>
</evidence>
<dbReference type="PANTHER" id="PTHR11080">
    <property type="entry name" value="PYRAZINAMIDASE/NICOTINAMIDASE"/>
    <property type="match status" value="1"/>
</dbReference>
<dbReference type="Gene3D" id="3.40.50.850">
    <property type="entry name" value="Isochorismatase-like"/>
    <property type="match status" value="1"/>
</dbReference>
<evidence type="ECO:0000256" key="2">
    <source>
        <dbReference type="ARBA" id="ARBA00022642"/>
    </source>
</evidence>
<evidence type="ECO:0000256" key="1">
    <source>
        <dbReference type="ARBA" id="ARBA00006336"/>
    </source>
</evidence>
<dbReference type="EMBL" id="UGTP01000001">
    <property type="protein sequence ID" value="SUC11566.1"/>
    <property type="molecule type" value="Genomic_DNA"/>
</dbReference>
<dbReference type="Proteomes" id="UP000254235">
    <property type="component" value="Unassembled WGS sequence"/>
</dbReference>
<dbReference type="GeneID" id="78570159"/>
<evidence type="ECO:0000313" key="10">
    <source>
        <dbReference type="Proteomes" id="UP000254235"/>
    </source>
</evidence>
<dbReference type="GO" id="GO:0019363">
    <property type="term" value="P:pyridine nucleotide biosynthetic process"/>
    <property type="evidence" value="ECO:0007669"/>
    <property type="project" value="UniProtKB-KW"/>
</dbReference>
<name>A0A379EYT7_9BACT</name>
<gene>
    <name evidence="9" type="ORF">NCTC13043_00422</name>
</gene>